<keyword evidence="5" id="KW-1185">Reference proteome</keyword>
<organism evidence="4 5">
    <name type="scientific">Arenimonas metalli CF5-1</name>
    <dbReference type="NCBI Taxonomy" id="1384056"/>
    <lineage>
        <taxon>Bacteria</taxon>
        <taxon>Pseudomonadati</taxon>
        <taxon>Pseudomonadota</taxon>
        <taxon>Gammaproteobacteria</taxon>
        <taxon>Lysobacterales</taxon>
        <taxon>Lysobacteraceae</taxon>
        <taxon>Arenimonas</taxon>
    </lineage>
</organism>
<dbReference type="AlphaFoldDB" id="A0A091ASS4"/>
<dbReference type="PANTHER" id="PTHR46429">
    <property type="entry name" value="23S RRNA (GUANOSINE-2'-O-)-METHYLTRANSFERASE RLMB"/>
    <property type="match status" value="1"/>
</dbReference>
<reference evidence="4 5" key="1">
    <citation type="submission" date="2013-09" db="EMBL/GenBank/DDBJ databases">
        <title>Genome sequencing of Arenimonas metalli.</title>
        <authorList>
            <person name="Chen F."/>
            <person name="Wang G."/>
        </authorList>
    </citation>
    <scope>NUCLEOTIDE SEQUENCE [LARGE SCALE GENOMIC DNA]</scope>
    <source>
        <strain evidence="4 5">CF5-1</strain>
    </source>
</reference>
<evidence type="ECO:0000259" key="3">
    <source>
        <dbReference type="Pfam" id="PF00588"/>
    </source>
</evidence>
<evidence type="ECO:0000256" key="2">
    <source>
        <dbReference type="ARBA" id="ARBA00022679"/>
    </source>
</evidence>
<dbReference type="SUPFAM" id="SSF75217">
    <property type="entry name" value="alpha/beta knot"/>
    <property type="match status" value="1"/>
</dbReference>
<gene>
    <name evidence="4" type="ORF">N787_04475</name>
</gene>
<protein>
    <recommendedName>
        <fullName evidence="3">tRNA/rRNA methyltransferase SpoU type domain-containing protein</fullName>
    </recommendedName>
</protein>
<sequence>MFARRPGDLRKVWLLESRIPALKAVLAHCVQHRLGYTVVGDEDLRKLSGSEHHEGVVFGAVPAPEQNLSEWLRTLPPGPQLAIWLDGVGNPHNLGAILRSAAHFGAAGLLLPKDSSLALSGAAARVAEGGAEQVPLVRLGRGDNSLAQLASAGFQAVATVVRGGESLYGGALPGRLLLVMGAEQSGLDPALAAAAARRVGIPGSGAVESLNVASATAVFLGEWWRQHRAG</sequence>
<dbReference type="CDD" id="cd18095">
    <property type="entry name" value="SpoU-like_rRNA-MTase"/>
    <property type="match status" value="1"/>
</dbReference>
<evidence type="ECO:0000256" key="1">
    <source>
        <dbReference type="ARBA" id="ARBA00022603"/>
    </source>
</evidence>
<dbReference type="Pfam" id="PF00588">
    <property type="entry name" value="SpoU_methylase"/>
    <property type="match status" value="1"/>
</dbReference>
<dbReference type="GO" id="GO:0032259">
    <property type="term" value="P:methylation"/>
    <property type="evidence" value="ECO:0007669"/>
    <property type="project" value="UniProtKB-KW"/>
</dbReference>
<evidence type="ECO:0000313" key="5">
    <source>
        <dbReference type="Proteomes" id="UP000029393"/>
    </source>
</evidence>
<feature type="domain" description="tRNA/rRNA methyltransferase SpoU type" evidence="3">
    <location>
        <begin position="81"/>
        <end position="220"/>
    </location>
</feature>
<dbReference type="InterPro" id="IPR029026">
    <property type="entry name" value="tRNA_m1G_MTases_N"/>
</dbReference>
<dbReference type="InterPro" id="IPR004441">
    <property type="entry name" value="rRNA_MeTrfase_TrmH"/>
</dbReference>
<dbReference type="eggNOG" id="COG0566">
    <property type="taxonomic scope" value="Bacteria"/>
</dbReference>
<dbReference type="Gene3D" id="3.40.1280.10">
    <property type="match status" value="1"/>
</dbReference>
<keyword evidence="1" id="KW-0489">Methyltransferase</keyword>
<evidence type="ECO:0000313" key="4">
    <source>
        <dbReference type="EMBL" id="KFN42029.1"/>
    </source>
</evidence>
<dbReference type="GO" id="GO:0005829">
    <property type="term" value="C:cytosol"/>
    <property type="evidence" value="ECO:0007669"/>
    <property type="project" value="TreeGrafter"/>
</dbReference>
<dbReference type="GO" id="GO:0008173">
    <property type="term" value="F:RNA methyltransferase activity"/>
    <property type="evidence" value="ECO:0007669"/>
    <property type="project" value="InterPro"/>
</dbReference>
<dbReference type="InterPro" id="IPR029028">
    <property type="entry name" value="Alpha/beta_knot_MTases"/>
</dbReference>
<dbReference type="InterPro" id="IPR001537">
    <property type="entry name" value="SpoU_MeTrfase"/>
</dbReference>
<dbReference type="EMBL" id="AVCK01000055">
    <property type="protein sequence ID" value="KFN42029.1"/>
    <property type="molecule type" value="Genomic_DNA"/>
</dbReference>
<accession>A0A091ASS4</accession>
<dbReference type="STRING" id="1384056.N787_04475"/>
<dbReference type="GO" id="GO:0003723">
    <property type="term" value="F:RNA binding"/>
    <property type="evidence" value="ECO:0007669"/>
    <property type="project" value="InterPro"/>
</dbReference>
<comment type="caution">
    <text evidence="4">The sequence shown here is derived from an EMBL/GenBank/DDBJ whole genome shotgun (WGS) entry which is preliminary data.</text>
</comment>
<dbReference type="PATRIC" id="fig|1384056.3.peg.2416"/>
<proteinExistence type="predicted"/>
<dbReference type="PANTHER" id="PTHR46429:SF2">
    <property type="entry name" value="TRNA_RRNA METHYLTRANSFERASE"/>
    <property type="match status" value="1"/>
</dbReference>
<dbReference type="Proteomes" id="UP000029393">
    <property type="component" value="Unassembled WGS sequence"/>
</dbReference>
<name>A0A091ASS4_9GAMM</name>
<dbReference type="GO" id="GO:0006396">
    <property type="term" value="P:RNA processing"/>
    <property type="evidence" value="ECO:0007669"/>
    <property type="project" value="InterPro"/>
</dbReference>
<keyword evidence="2" id="KW-0808">Transferase</keyword>